<dbReference type="Gene3D" id="3.30.40.10">
    <property type="entry name" value="Zinc/RING finger domain, C3HC4 (zinc finger)"/>
    <property type="match status" value="1"/>
</dbReference>
<dbReference type="SMART" id="SM00184">
    <property type="entry name" value="RING"/>
    <property type="match status" value="1"/>
</dbReference>
<evidence type="ECO:0000256" key="1">
    <source>
        <dbReference type="PROSITE-ProRule" id="PRU00175"/>
    </source>
</evidence>
<sequence length="185" mass="19081">MGLDAATAAEVAAVVALAVLIVAIVAASAGACAAGRDAAVHDVELALGADTLVTYEQARVPRLPSAEEKECCALCLSEYAAADELVRVVPACGHFFHAECGVDGWLRKRGTCPLCRGGVRPLPKPECPPLPPRARGNGHGIKLQPTRATRIAADDLANGIGDAARTSRGLVSAAAACHRVTDRDR</sequence>
<dbReference type="Pfam" id="PF13639">
    <property type="entry name" value="zf-RING_2"/>
    <property type="match status" value="1"/>
</dbReference>
<dbReference type="Proteomes" id="UP000244336">
    <property type="component" value="Chromosome 9"/>
</dbReference>
<dbReference type="InterPro" id="IPR013083">
    <property type="entry name" value="Znf_RING/FYVE/PHD"/>
</dbReference>
<dbReference type="PROSITE" id="PS50089">
    <property type="entry name" value="ZF_RING_2"/>
    <property type="match status" value="1"/>
</dbReference>
<keyword evidence="4" id="KW-1185">Reference proteome</keyword>
<dbReference type="GO" id="GO:0008270">
    <property type="term" value="F:zinc ion binding"/>
    <property type="evidence" value="ECO:0007669"/>
    <property type="project" value="UniProtKB-KW"/>
</dbReference>
<protein>
    <recommendedName>
        <fullName evidence="2">RING-type domain-containing protein</fullName>
    </recommendedName>
</protein>
<evidence type="ECO:0000313" key="3">
    <source>
        <dbReference type="EMBL" id="PUZ37779.1"/>
    </source>
</evidence>
<name>A0A2T7C358_9POAL</name>
<accession>A0A2T7C358</accession>
<organism evidence="3 4">
    <name type="scientific">Panicum hallii var. hallii</name>
    <dbReference type="NCBI Taxonomy" id="1504633"/>
    <lineage>
        <taxon>Eukaryota</taxon>
        <taxon>Viridiplantae</taxon>
        <taxon>Streptophyta</taxon>
        <taxon>Embryophyta</taxon>
        <taxon>Tracheophyta</taxon>
        <taxon>Spermatophyta</taxon>
        <taxon>Magnoliopsida</taxon>
        <taxon>Liliopsida</taxon>
        <taxon>Poales</taxon>
        <taxon>Poaceae</taxon>
        <taxon>PACMAD clade</taxon>
        <taxon>Panicoideae</taxon>
        <taxon>Panicodae</taxon>
        <taxon>Paniceae</taxon>
        <taxon>Panicinae</taxon>
        <taxon>Panicum</taxon>
        <taxon>Panicum sect. Panicum</taxon>
    </lineage>
</organism>
<dbReference type="SUPFAM" id="SSF57850">
    <property type="entry name" value="RING/U-box"/>
    <property type="match status" value="1"/>
</dbReference>
<reference evidence="3 4" key="1">
    <citation type="submission" date="2018-04" db="EMBL/GenBank/DDBJ databases">
        <title>WGS assembly of Panicum hallii var. hallii HAL2.</title>
        <authorList>
            <person name="Lovell J."/>
            <person name="Jenkins J."/>
            <person name="Lowry D."/>
            <person name="Mamidi S."/>
            <person name="Sreedasyam A."/>
            <person name="Weng X."/>
            <person name="Barry K."/>
            <person name="Bonette J."/>
            <person name="Campitelli B."/>
            <person name="Daum C."/>
            <person name="Gordon S."/>
            <person name="Gould B."/>
            <person name="Lipzen A."/>
            <person name="MacQueen A."/>
            <person name="Palacio-Mejia J."/>
            <person name="Plott C."/>
            <person name="Shakirov E."/>
            <person name="Shu S."/>
            <person name="Yoshinaga Y."/>
            <person name="Zane M."/>
            <person name="Rokhsar D."/>
            <person name="Grimwood J."/>
            <person name="Schmutz J."/>
            <person name="Juenger T."/>
        </authorList>
    </citation>
    <scope>NUCLEOTIDE SEQUENCE [LARGE SCALE GENOMIC DNA]</scope>
    <source>
        <strain evidence="4">cv. HAL2</strain>
    </source>
</reference>
<keyword evidence="1" id="KW-0479">Metal-binding</keyword>
<dbReference type="OrthoDB" id="8062037at2759"/>
<proteinExistence type="predicted"/>
<dbReference type="InterPro" id="IPR001841">
    <property type="entry name" value="Znf_RING"/>
</dbReference>
<dbReference type="Gramene" id="PUZ37779">
    <property type="protein sequence ID" value="PUZ37779"/>
    <property type="gene ID" value="GQ55_9G146700"/>
</dbReference>
<keyword evidence="1" id="KW-0862">Zinc</keyword>
<dbReference type="PANTHER" id="PTHR47035:SF7">
    <property type="entry name" value="OS02G0528000 PROTEIN"/>
    <property type="match status" value="1"/>
</dbReference>
<dbReference type="InterPro" id="IPR053070">
    <property type="entry name" value="RING-type_E3_ubiquitin-ligase"/>
</dbReference>
<gene>
    <name evidence="3" type="ORF">GQ55_9G146700</name>
</gene>
<dbReference type="PANTHER" id="PTHR47035">
    <property type="entry name" value="OS11G0150450 PROTEIN"/>
    <property type="match status" value="1"/>
</dbReference>
<evidence type="ECO:0000313" key="4">
    <source>
        <dbReference type="Proteomes" id="UP000244336"/>
    </source>
</evidence>
<feature type="domain" description="RING-type" evidence="2">
    <location>
        <begin position="72"/>
        <end position="116"/>
    </location>
</feature>
<evidence type="ECO:0000259" key="2">
    <source>
        <dbReference type="PROSITE" id="PS50089"/>
    </source>
</evidence>
<dbReference type="AlphaFoldDB" id="A0A2T7C358"/>
<dbReference type="EMBL" id="CM009757">
    <property type="protein sequence ID" value="PUZ37779.1"/>
    <property type="molecule type" value="Genomic_DNA"/>
</dbReference>
<keyword evidence="1" id="KW-0863">Zinc-finger</keyword>